<dbReference type="GeneID" id="36574090"/>
<protein>
    <submittedName>
        <fullName evidence="2">Uncharacterized protein</fullName>
    </submittedName>
</protein>
<dbReference type="OrthoDB" id="3490325at2759"/>
<feature type="region of interest" description="Disordered" evidence="1">
    <location>
        <begin position="304"/>
        <end position="347"/>
    </location>
</feature>
<evidence type="ECO:0000313" key="3">
    <source>
        <dbReference type="Proteomes" id="UP000241818"/>
    </source>
</evidence>
<dbReference type="InParanoid" id="A0A2T3AS98"/>
<name>A0A2T3AS98_AMORE</name>
<gene>
    <name evidence="2" type="ORF">M430DRAFT_31098</name>
</gene>
<proteinExistence type="predicted"/>
<evidence type="ECO:0000256" key="1">
    <source>
        <dbReference type="SAM" id="MobiDB-lite"/>
    </source>
</evidence>
<reference evidence="2 3" key="1">
    <citation type="journal article" date="2018" name="New Phytol.">
        <title>Comparative genomics and transcriptomics depict ericoid mycorrhizal fungi as versatile saprotrophs and plant mutualists.</title>
        <authorList>
            <person name="Martino E."/>
            <person name="Morin E."/>
            <person name="Grelet G.A."/>
            <person name="Kuo A."/>
            <person name="Kohler A."/>
            <person name="Daghino S."/>
            <person name="Barry K.W."/>
            <person name="Cichocki N."/>
            <person name="Clum A."/>
            <person name="Dockter R.B."/>
            <person name="Hainaut M."/>
            <person name="Kuo R.C."/>
            <person name="LaButti K."/>
            <person name="Lindahl B.D."/>
            <person name="Lindquist E.A."/>
            <person name="Lipzen A."/>
            <person name="Khouja H.R."/>
            <person name="Magnuson J."/>
            <person name="Murat C."/>
            <person name="Ohm R.A."/>
            <person name="Singer S.W."/>
            <person name="Spatafora J.W."/>
            <person name="Wang M."/>
            <person name="Veneault-Fourrey C."/>
            <person name="Henrissat B."/>
            <person name="Grigoriev I.V."/>
            <person name="Martin F.M."/>
            <person name="Perotto S."/>
        </authorList>
    </citation>
    <scope>NUCLEOTIDE SEQUENCE [LARGE SCALE GENOMIC DNA]</scope>
    <source>
        <strain evidence="2 3">ATCC 22711</strain>
    </source>
</reference>
<feature type="region of interest" description="Disordered" evidence="1">
    <location>
        <begin position="126"/>
        <end position="160"/>
    </location>
</feature>
<sequence>MCQVTPFTLPCCQRIYVLIEKLPSCPADWPKSKCPRELCIQIINPDTGHVPQRPSGTCWRCKAAAEGKSDHERDRMRPGIDSAKIVVGLEELEGPGRRKKVEMDGKCWFCGATRGCQLCGSQKSEAASAGMPAKNPGEGRAGRPRKKPRIEENANSQAPSYLEPAPFFEELSQLTFYKASHDTIGASRFPRTSNPMLCPPTFHHEALSYQSNLPDSTTGNRQLGQSVMGMGNASYWENPGGFQANQPAVVGGSEGAQHFDLPQTRTVNSPQAGVGADLSSASHDHMGLNGLNDSEETALSRLLDDFNSDDPSSRQNIARGTEGALQMEGSHVSPQQGFVDPGPAKED</sequence>
<feature type="compositionally biased region" description="Polar residues" evidence="1">
    <location>
        <begin position="309"/>
        <end position="318"/>
    </location>
</feature>
<keyword evidence="3" id="KW-1185">Reference proteome</keyword>
<feature type="region of interest" description="Disordered" evidence="1">
    <location>
        <begin position="265"/>
        <end position="292"/>
    </location>
</feature>
<dbReference type="EMBL" id="KZ679017">
    <property type="protein sequence ID" value="PSS09228.1"/>
    <property type="molecule type" value="Genomic_DNA"/>
</dbReference>
<dbReference type="AlphaFoldDB" id="A0A2T3AS98"/>
<evidence type="ECO:0000313" key="2">
    <source>
        <dbReference type="EMBL" id="PSS09228.1"/>
    </source>
</evidence>
<dbReference type="RefSeq" id="XP_024717526.1">
    <property type="nucleotide sequence ID" value="XM_024866009.1"/>
</dbReference>
<organism evidence="2 3">
    <name type="scientific">Amorphotheca resinae ATCC 22711</name>
    <dbReference type="NCBI Taxonomy" id="857342"/>
    <lineage>
        <taxon>Eukaryota</taxon>
        <taxon>Fungi</taxon>
        <taxon>Dikarya</taxon>
        <taxon>Ascomycota</taxon>
        <taxon>Pezizomycotina</taxon>
        <taxon>Leotiomycetes</taxon>
        <taxon>Helotiales</taxon>
        <taxon>Amorphothecaceae</taxon>
        <taxon>Amorphotheca</taxon>
    </lineage>
</organism>
<dbReference type="Proteomes" id="UP000241818">
    <property type="component" value="Unassembled WGS sequence"/>
</dbReference>
<accession>A0A2T3AS98</accession>